<reference evidence="2 3" key="1">
    <citation type="submission" date="2019-08" db="EMBL/GenBank/DDBJ databases">
        <authorList>
            <person name="Peeters C."/>
        </authorList>
    </citation>
    <scope>NUCLEOTIDE SEQUENCE [LARGE SCALE GENOMIC DNA]</scope>
    <source>
        <strain evidence="2 3">LMG 20602</strain>
    </source>
</reference>
<dbReference type="Proteomes" id="UP000366065">
    <property type="component" value="Unassembled WGS sequence"/>
</dbReference>
<gene>
    <name evidence="2" type="ORF">PCA20602_04148</name>
</gene>
<accession>A0ABY6W8X8</accession>
<comment type="caution">
    <text evidence="2">The sequence shown here is derived from an EMBL/GenBank/DDBJ whole genome shotgun (WGS) entry which is preliminary data.</text>
</comment>
<organism evidence="2 3">
    <name type="scientific">Pandoraea capi</name>
    <dbReference type="NCBI Taxonomy" id="2508286"/>
    <lineage>
        <taxon>Bacteria</taxon>
        <taxon>Pseudomonadati</taxon>
        <taxon>Pseudomonadota</taxon>
        <taxon>Betaproteobacteria</taxon>
        <taxon>Burkholderiales</taxon>
        <taxon>Burkholderiaceae</taxon>
        <taxon>Pandoraea</taxon>
    </lineage>
</organism>
<feature type="region of interest" description="Disordered" evidence="1">
    <location>
        <begin position="1"/>
        <end position="27"/>
    </location>
</feature>
<evidence type="ECO:0000256" key="1">
    <source>
        <dbReference type="SAM" id="MobiDB-lite"/>
    </source>
</evidence>
<sequence length="81" mass="8755">MCETRGQPTEGAGQYVPGNLSGTKDRGVISPTGIAQGKCISTRRMSCLRQVPVVEMTPFCIFGRCVARGFRGSRGDIFRNS</sequence>
<keyword evidence="3" id="KW-1185">Reference proteome</keyword>
<name>A0ABY6W8X8_9BURK</name>
<dbReference type="EMBL" id="CABPRV010000011">
    <property type="protein sequence ID" value="VVE40628.1"/>
    <property type="molecule type" value="Genomic_DNA"/>
</dbReference>
<evidence type="ECO:0000313" key="2">
    <source>
        <dbReference type="EMBL" id="VVE40628.1"/>
    </source>
</evidence>
<protein>
    <submittedName>
        <fullName evidence="2">Uncharacterized protein</fullName>
    </submittedName>
</protein>
<proteinExistence type="predicted"/>
<evidence type="ECO:0000313" key="3">
    <source>
        <dbReference type="Proteomes" id="UP000366065"/>
    </source>
</evidence>